<name>A0ABW7SMM8_9ACTN</name>
<gene>
    <name evidence="1" type="ORF">ACH4OY_12395</name>
</gene>
<proteinExistence type="predicted"/>
<evidence type="ECO:0000313" key="1">
    <source>
        <dbReference type="EMBL" id="MFI0793477.1"/>
    </source>
</evidence>
<dbReference type="RefSeq" id="WP_396678940.1">
    <property type="nucleotide sequence ID" value="NZ_JBIRPU010000006.1"/>
</dbReference>
<dbReference type="EMBL" id="JBIRPU010000006">
    <property type="protein sequence ID" value="MFI0793477.1"/>
    <property type="molecule type" value="Genomic_DNA"/>
</dbReference>
<organism evidence="1 2">
    <name type="scientific">Micromonospora rubida</name>
    <dbReference type="NCBI Taxonomy" id="2697657"/>
    <lineage>
        <taxon>Bacteria</taxon>
        <taxon>Bacillati</taxon>
        <taxon>Actinomycetota</taxon>
        <taxon>Actinomycetes</taxon>
        <taxon>Micromonosporales</taxon>
        <taxon>Micromonosporaceae</taxon>
        <taxon>Micromonospora</taxon>
    </lineage>
</organism>
<comment type="caution">
    <text evidence="1">The sequence shown here is derived from an EMBL/GenBank/DDBJ whole genome shotgun (WGS) entry which is preliminary data.</text>
</comment>
<evidence type="ECO:0000313" key="2">
    <source>
        <dbReference type="Proteomes" id="UP001611075"/>
    </source>
</evidence>
<keyword evidence="2" id="KW-1185">Reference proteome</keyword>
<dbReference type="Proteomes" id="UP001611075">
    <property type="component" value="Unassembled WGS sequence"/>
</dbReference>
<protein>
    <submittedName>
        <fullName evidence="1">Uncharacterized protein</fullName>
    </submittedName>
</protein>
<reference evidence="1 2" key="1">
    <citation type="submission" date="2024-10" db="EMBL/GenBank/DDBJ databases">
        <title>The Natural Products Discovery Center: Release of the First 8490 Sequenced Strains for Exploring Actinobacteria Biosynthetic Diversity.</title>
        <authorList>
            <person name="Kalkreuter E."/>
            <person name="Kautsar S.A."/>
            <person name="Yang D."/>
            <person name="Bader C.D."/>
            <person name="Teijaro C.N."/>
            <person name="Fluegel L."/>
            <person name="Davis C.M."/>
            <person name="Simpson J.R."/>
            <person name="Lauterbach L."/>
            <person name="Steele A.D."/>
            <person name="Gui C."/>
            <person name="Meng S."/>
            <person name="Li G."/>
            <person name="Viehrig K."/>
            <person name="Ye F."/>
            <person name="Su P."/>
            <person name="Kiefer A.F."/>
            <person name="Nichols A."/>
            <person name="Cepeda A.J."/>
            <person name="Yan W."/>
            <person name="Fan B."/>
            <person name="Jiang Y."/>
            <person name="Adhikari A."/>
            <person name="Zheng C.-J."/>
            <person name="Schuster L."/>
            <person name="Cowan T.M."/>
            <person name="Smanski M.J."/>
            <person name="Chevrette M.G."/>
            <person name="De Carvalho L.P.S."/>
            <person name="Shen B."/>
        </authorList>
    </citation>
    <scope>NUCLEOTIDE SEQUENCE [LARGE SCALE GENOMIC DNA]</scope>
    <source>
        <strain evidence="1 2">NPDC021253</strain>
    </source>
</reference>
<sequence>MTGVELIAAALAAGAGAGTSAAAVDVYAGLRDALRRRLTGRRAAEQLLEADETDPGVWERRIGAELADSGADRDERILTAAGSFSIWWTRKAPGPADTRWICAGRGVRRSVTAPYVWTPPTGRPQAS</sequence>
<accession>A0ABW7SMM8</accession>